<dbReference type="Proteomes" id="UP000230027">
    <property type="component" value="Unassembled WGS sequence"/>
</dbReference>
<sequence length="143" mass="16377">MANELNRPIDLSTWSDSEIIDWLGIPNNSLHPELYVNFLPHGIEWVCGPIAMNCFDFAQGIKGIHWLDLDGIELDERGRLVVYFDKYDRPIHAGILIEYGDRVISQWGAGAVFKHRQFQVPAINGKDLQLYSAKYDLGIYENI</sequence>
<reference evidence="2" key="1">
    <citation type="submission" date="2017-09" db="EMBL/GenBank/DDBJ databases">
        <title>Depth-based differentiation of microbial function through sediment-hosted aquifers and enrichment of novel symbionts in the deep terrestrial subsurface.</title>
        <authorList>
            <person name="Probst A.J."/>
            <person name="Ladd B."/>
            <person name="Jarett J.K."/>
            <person name="Geller-Mcgrath D.E."/>
            <person name="Sieber C.M.K."/>
            <person name="Emerson J.B."/>
            <person name="Anantharaman K."/>
            <person name="Thomas B.C."/>
            <person name="Malmstrom R."/>
            <person name="Stieglmeier M."/>
            <person name="Klingl A."/>
            <person name="Woyke T."/>
            <person name="Ryan C.M."/>
            <person name="Banfield J.F."/>
        </authorList>
    </citation>
    <scope>NUCLEOTIDE SEQUENCE [LARGE SCALE GENOMIC DNA]</scope>
</reference>
<gene>
    <name evidence="1" type="ORF">COY14_04305</name>
</gene>
<protein>
    <submittedName>
        <fullName evidence="1">Uncharacterized protein</fullName>
    </submittedName>
</protein>
<dbReference type="AlphaFoldDB" id="A0A2M7U329"/>
<dbReference type="EMBL" id="PFOD01000074">
    <property type="protein sequence ID" value="PIZ64620.1"/>
    <property type="molecule type" value="Genomic_DNA"/>
</dbReference>
<comment type="caution">
    <text evidence="1">The sequence shown here is derived from an EMBL/GenBank/DDBJ whole genome shotgun (WGS) entry which is preliminary data.</text>
</comment>
<evidence type="ECO:0000313" key="1">
    <source>
        <dbReference type="EMBL" id="PIZ64620.1"/>
    </source>
</evidence>
<accession>A0A2M7U329</accession>
<organism evidence="1 2">
    <name type="scientific">Candidatus Roizmanbacteria bacterium CG_4_10_14_0_2_um_filter_36_9</name>
    <dbReference type="NCBI Taxonomy" id="1974823"/>
    <lineage>
        <taxon>Bacteria</taxon>
        <taxon>Candidatus Roizmaniibacteriota</taxon>
    </lineage>
</organism>
<proteinExistence type="predicted"/>
<evidence type="ECO:0000313" key="2">
    <source>
        <dbReference type="Proteomes" id="UP000230027"/>
    </source>
</evidence>
<name>A0A2M7U329_9BACT</name>